<reference evidence="3 4" key="1">
    <citation type="journal article" date="2014" name="Int. J. Syst. Evol. Microbiol.">
        <title>Complete genome sequence of Corynebacterium casei LMG S-19264T (=DSM 44701T), isolated from a smear-ripened cheese.</title>
        <authorList>
            <consortium name="US DOE Joint Genome Institute (JGI-PGF)"/>
            <person name="Walter F."/>
            <person name="Albersmeier A."/>
            <person name="Kalinowski J."/>
            <person name="Ruckert C."/>
        </authorList>
    </citation>
    <scope>NUCLEOTIDE SEQUENCE [LARGE SCALE GENOMIC DNA]</scope>
    <source>
        <strain evidence="3 4">KCTC 12866</strain>
    </source>
</reference>
<dbReference type="Pfam" id="PF13568">
    <property type="entry name" value="OMP_b-brl_2"/>
    <property type="match status" value="1"/>
</dbReference>
<dbReference type="AlphaFoldDB" id="A0A8J3D495"/>
<dbReference type="Proteomes" id="UP000598271">
    <property type="component" value="Unassembled WGS sequence"/>
</dbReference>
<keyword evidence="1" id="KW-0732">Signal</keyword>
<name>A0A8J3D495_9BACT</name>
<feature type="signal peptide" evidence="1">
    <location>
        <begin position="1"/>
        <end position="22"/>
    </location>
</feature>
<dbReference type="InterPro" id="IPR025665">
    <property type="entry name" value="Beta-barrel_OMP_2"/>
</dbReference>
<feature type="domain" description="Outer membrane protein beta-barrel" evidence="2">
    <location>
        <begin position="28"/>
        <end position="197"/>
    </location>
</feature>
<protein>
    <recommendedName>
        <fullName evidence="2">Outer membrane protein beta-barrel domain-containing protein</fullName>
    </recommendedName>
</protein>
<keyword evidence="4" id="KW-1185">Reference proteome</keyword>
<sequence length="227" mass="24788">MNIMKKLFAVALATLLSYGAQAQGEYDPFFRLGIKAGANLSNTVGNDLAIGNGAFNFKDNGTRSVGFVGGVFMRFGRQFYVQPELLLSQKGGQYSIYENGVQDDEGKVDVRFSNFDVPVLFGYRFAKVFRVNVGPVASFRLSDSGKIGDSFDKYFDGDGNVNTTVDNNVAFGYQAGVGVDFGRLSLDVRYEGNVNDVVNIQYDNANTAAKLNRKGNLFQATLGFSFL</sequence>
<organism evidence="3 4">
    <name type="scientific">Persicitalea jodogahamensis</name>
    <dbReference type="NCBI Taxonomy" id="402147"/>
    <lineage>
        <taxon>Bacteria</taxon>
        <taxon>Pseudomonadati</taxon>
        <taxon>Bacteroidota</taxon>
        <taxon>Cytophagia</taxon>
        <taxon>Cytophagales</taxon>
        <taxon>Spirosomataceae</taxon>
        <taxon>Persicitalea</taxon>
    </lineage>
</organism>
<evidence type="ECO:0000313" key="4">
    <source>
        <dbReference type="Proteomes" id="UP000598271"/>
    </source>
</evidence>
<proteinExistence type="predicted"/>
<feature type="chain" id="PRO_5035327546" description="Outer membrane protein beta-barrel domain-containing protein" evidence="1">
    <location>
        <begin position="23"/>
        <end position="227"/>
    </location>
</feature>
<evidence type="ECO:0000313" key="3">
    <source>
        <dbReference type="EMBL" id="GHB72549.1"/>
    </source>
</evidence>
<comment type="caution">
    <text evidence="3">The sequence shown here is derived from an EMBL/GenBank/DDBJ whole genome shotgun (WGS) entry which is preliminary data.</text>
</comment>
<gene>
    <name evidence="3" type="ORF">GCM10007390_28270</name>
</gene>
<evidence type="ECO:0000259" key="2">
    <source>
        <dbReference type="Pfam" id="PF13568"/>
    </source>
</evidence>
<dbReference type="EMBL" id="BMXF01000002">
    <property type="protein sequence ID" value="GHB72549.1"/>
    <property type="molecule type" value="Genomic_DNA"/>
</dbReference>
<accession>A0A8J3D495</accession>
<evidence type="ECO:0000256" key="1">
    <source>
        <dbReference type="SAM" id="SignalP"/>
    </source>
</evidence>